<keyword evidence="2" id="KW-0732">Signal</keyword>
<keyword evidence="4" id="KW-0614">Plasmid</keyword>
<feature type="domain" description="Sulfatase-modifying factor enzyme-like" evidence="3">
    <location>
        <begin position="123"/>
        <end position="330"/>
    </location>
</feature>
<name>A0A2K8UJI1_9GAMM</name>
<dbReference type="EMBL" id="CP020372">
    <property type="protein sequence ID" value="AUB85724.1"/>
    <property type="molecule type" value="Genomic_DNA"/>
</dbReference>
<dbReference type="PANTHER" id="PTHR23150">
    <property type="entry name" value="SULFATASE MODIFYING FACTOR 1, 2"/>
    <property type="match status" value="1"/>
</dbReference>
<dbReference type="InterPro" id="IPR016187">
    <property type="entry name" value="CTDL_fold"/>
</dbReference>
<dbReference type="Gene3D" id="3.90.1580.10">
    <property type="entry name" value="paralog of FGE (formylglycine-generating enzyme)"/>
    <property type="match status" value="1"/>
</dbReference>
<gene>
    <name evidence="4" type="ORF">THSYN_32460</name>
</gene>
<sequence>MVWTPFFAFISVHLRQNVLPALAAVLCLALTPALADPPPAPAAGPQITWPEKLYNPAPAADDLILPLACGGAMAFRPVAIPGSGLLDDRPVELGQADAARGYKEGRRLSHLAGAFSEPGAAARRYYIAKYETTRDQYAALTAATCPTPSMRGRLPVTAVSWFDAVDFSRRYTEWLLTQAPAALPREDQEPGFLRLPTEEEWEFAARGGLVVDEADFLAPLFPMPDGDLARYAWHESTGSAAGELHPAGLLKPNPLGLHDVLGNAAEMTLAPFHLDRRGRPHGQAGGFVSRGGDYLTAPGQLGSAARQEYNYFNAATGRAKSLDSLGFRLVVTAPVIVSAGRLDAIKESWSGLPSLTGTGDVRADADRALVELQQAARQSQDEALRTRLELIQRNVEQAHAGLNEARERTVRALVRMGAFMGKRVVTDAKRAEVLRGLMRLAQDNFDAFSTQAQGSRDGPRLVAEARAALAGKMDKWTLNLAEIEQGMSNSLSYYADMVVSVARDYSDRDIASELKVVEAELKAKDNAYLIPYAQVFARHLAAYRDSGAADKARWQQDLLQLEPGPQP</sequence>
<proteinExistence type="predicted"/>
<evidence type="ECO:0000256" key="1">
    <source>
        <dbReference type="SAM" id="Coils"/>
    </source>
</evidence>
<evidence type="ECO:0000259" key="3">
    <source>
        <dbReference type="Pfam" id="PF03781"/>
    </source>
</evidence>
<evidence type="ECO:0000256" key="2">
    <source>
        <dbReference type="SAM" id="SignalP"/>
    </source>
</evidence>
<dbReference type="OrthoDB" id="9768004at2"/>
<dbReference type="AlphaFoldDB" id="A0A2K8UJI1"/>
<dbReference type="SUPFAM" id="SSF56436">
    <property type="entry name" value="C-type lectin-like"/>
    <property type="match status" value="1"/>
</dbReference>
<dbReference type="PANTHER" id="PTHR23150:SF19">
    <property type="entry name" value="FORMYLGLYCINE-GENERATING ENZYME"/>
    <property type="match status" value="1"/>
</dbReference>
<feature type="coiled-coil region" evidence="1">
    <location>
        <begin position="362"/>
        <end position="408"/>
    </location>
</feature>
<organism evidence="4 5">
    <name type="scientific">Candidatus Thiodictyon syntrophicum</name>
    <dbReference type="NCBI Taxonomy" id="1166950"/>
    <lineage>
        <taxon>Bacteria</taxon>
        <taxon>Pseudomonadati</taxon>
        <taxon>Pseudomonadota</taxon>
        <taxon>Gammaproteobacteria</taxon>
        <taxon>Chromatiales</taxon>
        <taxon>Chromatiaceae</taxon>
        <taxon>Thiodictyon</taxon>
    </lineage>
</organism>
<keyword evidence="1" id="KW-0175">Coiled coil</keyword>
<dbReference type="InterPro" id="IPR051043">
    <property type="entry name" value="Sulfatase_Mod_Factor_Kinase"/>
</dbReference>
<dbReference type="InterPro" id="IPR005532">
    <property type="entry name" value="SUMF_dom"/>
</dbReference>
<dbReference type="Pfam" id="PF03781">
    <property type="entry name" value="FGE-sulfatase"/>
    <property type="match status" value="1"/>
</dbReference>
<evidence type="ECO:0000313" key="5">
    <source>
        <dbReference type="Proteomes" id="UP000232638"/>
    </source>
</evidence>
<feature type="chain" id="PRO_5014830303" description="Sulfatase-modifying factor enzyme-like domain-containing protein" evidence="2">
    <location>
        <begin position="36"/>
        <end position="567"/>
    </location>
</feature>
<accession>A0A2K8UJI1</accession>
<keyword evidence="5" id="KW-1185">Reference proteome</keyword>
<dbReference type="KEGG" id="tsy:THSYN_32460"/>
<feature type="signal peptide" evidence="2">
    <location>
        <begin position="1"/>
        <end position="35"/>
    </location>
</feature>
<geneLocation type="plasmid" evidence="5">
    <name>pts485</name>
</geneLocation>
<dbReference type="Proteomes" id="UP000232638">
    <property type="component" value="Plasmid pTs485"/>
</dbReference>
<dbReference type="InterPro" id="IPR042095">
    <property type="entry name" value="SUMF_sf"/>
</dbReference>
<reference evidence="4 5" key="1">
    <citation type="submission" date="2017-03" db="EMBL/GenBank/DDBJ databases">
        <title>Complete genome sequence of Candidatus 'Thiodictyon syntrophicum' sp. nov. strain Cad16T, a photolithoautotroph purple sulfur bacterium isolated from an alpine meromictic lake.</title>
        <authorList>
            <person name="Luedin S.M."/>
            <person name="Pothier J.F."/>
            <person name="Danza F."/>
            <person name="Storelli N."/>
            <person name="Wittwer M."/>
            <person name="Tonolla M."/>
        </authorList>
    </citation>
    <scope>NUCLEOTIDE SEQUENCE [LARGE SCALE GENOMIC DNA]</scope>
    <source>
        <strain evidence="4 5">Cad16T</strain>
        <plasmid evidence="5">Plasmid pts485</plasmid>
    </source>
</reference>
<dbReference type="GO" id="GO:0120147">
    <property type="term" value="F:formylglycine-generating oxidase activity"/>
    <property type="evidence" value="ECO:0007669"/>
    <property type="project" value="TreeGrafter"/>
</dbReference>
<evidence type="ECO:0000313" key="4">
    <source>
        <dbReference type="EMBL" id="AUB85724.1"/>
    </source>
</evidence>
<protein>
    <recommendedName>
        <fullName evidence="3">Sulfatase-modifying factor enzyme-like domain-containing protein</fullName>
    </recommendedName>
</protein>